<accession>A0ABX2E158</accession>
<protein>
    <submittedName>
        <fullName evidence="2">Nuclear transport factor 2 family protein</fullName>
    </submittedName>
</protein>
<reference evidence="2 3" key="1">
    <citation type="journal article" date="2015" name="Int. J. Syst. Evol. Microbiol.">
        <title>Winogradskyella litoriviva sp. nov., isolated from coastal seawater.</title>
        <authorList>
            <person name="Nedashkovskaya O.I."/>
            <person name="Kukhlevskiy A.D."/>
            <person name="Zhukova N.V."/>
            <person name="Kim S.J."/>
            <person name="Rhee S.K."/>
            <person name="Mikhailov V.V."/>
        </authorList>
    </citation>
    <scope>NUCLEOTIDE SEQUENCE [LARGE SCALE GENOMIC DNA]</scope>
    <source>
        <strain evidence="2 3">KMM6491</strain>
    </source>
</reference>
<dbReference type="RefSeq" id="WP_173299831.1">
    <property type="nucleotide sequence ID" value="NZ_JABRWQ010000001.1"/>
</dbReference>
<evidence type="ECO:0000313" key="2">
    <source>
        <dbReference type="EMBL" id="NRD22187.1"/>
    </source>
</evidence>
<feature type="domain" description="SnoaL-like" evidence="1">
    <location>
        <begin position="10"/>
        <end position="127"/>
    </location>
</feature>
<dbReference type="Proteomes" id="UP000805085">
    <property type="component" value="Unassembled WGS sequence"/>
</dbReference>
<name>A0ABX2E158_9FLAO</name>
<dbReference type="EMBL" id="JABRWQ010000001">
    <property type="protein sequence ID" value="NRD22187.1"/>
    <property type="molecule type" value="Genomic_DNA"/>
</dbReference>
<evidence type="ECO:0000313" key="3">
    <source>
        <dbReference type="Proteomes" id="UP000805085"/>
    </source>
</evidence>
<dbReference type="Pfam" id="PF13474">
    <property type="entry name" value="SnoaL_3"/>
    <property type="match status" value="1"/>
</dbReference>
<dbReference type="InterPro" id="IPR037401">
    <property type="entry name" value="SnoaL-like"/>
</dbReference>
<organism evidence="2 3">
    <name type="scientific">Winogradskyella litoriviva</name>
    <dbReference type="NCBI Taxonomy" id="1220182"/>
    <lineage>
        <taxon>Bacteria</taxon>
        <taxon>Pseudomonadati</taxon>
        <taxon>Bacteroidota</taxon>
        <taxon>Flavobacteriia</taxon>
        <taxon>Flavobacteriales</taxon>
        <taxon>Flavobacteriaceae</taxon>
        <taxon>Winogradskyella</taxon>
    </lineage>
</organism>
<comment type="caution">
    <text evidence="2">The sequence shown here is derived from an EMBL/GenBank/DDBJ whole genome shotgun (WGS) entry which is preliminary data.</text>
</comment>
<sequence>MEQINKETAESFIKNYFKLYSARDLSISEFITEDFIGLDGITQIIYNKEKWIEAIHNDFQQVKNPFKISLIDLDTREDNNGIIIGTVISFWDIPYFKDIPEIDKMRTVFVLKPHEGSFKIMHLSNSISLVTINKKEVYPLSLINLLRSFK</sequence>
<gene>
    <name evidence="2" type="ORF">HNV10_02970</name>
</gene>
<evidence type="ECO:0000259" key="1">
    <source>
        <dbReference type="Pfam" id="PF13474"/>
    </source>
</evidence>
<proteinExistence type="predicted"/>
<keyword evidence="3" id="KW-1185">Reference proteome</keyword>
<dbReference type="Gene3D" id="3.10.450.50">
    <property type="match status" value="1"/>
</dbReference>